<comment type="cofactor">
    <cofactor evidence="1">
        <name>Mg(2+)</name>
        <dbReference type="ChEBI" id="CHEBI:18420"/>
    </cofactor>
</comment>
<dbReference type="Proteomes" id="UP001356427">
    <property type="component" value="Unassembled WGS sequence"/>
</dbReference>
<dbReference type="GO" id="GO:0016020">
    <property type="term" value="C:membrane"/>
    <property type="evidence" value="ECO:0007669"/>
    <property type="project" value="UniProtKB-SubCell"/>
</dbReference>
<dbReference type="InterPro" id="IPR008280">
    <property type="entry name" value="Tub_FtsZ_C"/>
</dbReference>
<dbReference type="InterPro" id="IPR036525">
    <property type="entry name" value="Tubulin/FtsZ_GTPase_sf"/>
</dbReference>
<dbReference type="PRINTS" id="PR01162">
    <property type="entry name" value="ALPHATUBULIN"/>
</dbReference>
<evidence type="ECO:0000256" key="14">
    <source>
        <dbReference type="ARBA" id="ARBA00023212"/>
    </source>
</evidence>
<comment type="catalytic activity">
    <reaction evidence="15">
        <text>GTP + H2O = GDP + phosphate + H(+)</text>
        <dbReference type="Rhea" id="RHEA:19669"/>
        <dbReference type="ChEBI" id="CHEBI:15377"/>
        <dbReference type="ChEBI" id="CHEBI:15378"/>
        <dbReference type="ChEBI" id="CHEBI:37565"/>
        <dbReference type="ChEBI" id="CHEBI:43474"/>
        <dbReference type="ChEBI" id="CHEBI:58189"/>
    </reaction>
    <physiologicalReaction direction="left-to-right" evidence="15">
        <dbReference type="Rhea" id="RHEA:19670"/>
    </physiologicalReaction>
</comment>
<dbReference type="SUPFAM" id="SSF52490">
    <property type="entry name" value="Tubulin nucleotide-binding domain-like"/>
    <property type="match status" value="1"/>
</dbReference>
<evidence type="ECO:0000313" key="19">
    <source>
        <dbReference type="EMBL" id="KAK6318050.1"/>
    </source>
</evidence>
<dbReference type="GO" id="GO:0005200">
    <property type="term" value="F:structural constituent of cytoskeleton"/>
    <property type="evidence" value="ECO:0007669"/>
    <property type="project" value="InterPro"/>
</dbReference>
<dbReference type="InterPro" id="IPR037103">
    <property type="entry name" value="Tubulin/FtsZ-like_C"/>
</dbReference>
<keyword evidence="6" id="KW-0963">Cytoplasm</keyword>
<feature type="compositionally biased region" description="Basic and acidic residues" evidence="16">
    <location>
        <begin position="433"/>
        <end position="442"/>
    </location>
</feature>
<evidence type="ECO:0000256" key="8">
    <source>
        <dbReference type="ARBA" id="ARBA00022701"/>
    </source>
</evidence>
<evidence type="ECO:0000256" key="13">
    <source>
        <dbReference type="ARBA" id="ARBA00023136"/>
    </source>
</evidence>
<reference evidence="19 20" key="1">
    <citation type="submission" date="2021-04" db="EMBL/GenBank/DDBJ databases">
        <authorList>
            <person name="De Guttry C."/>
            <person name="Zahm M."/>
            <person name="Klopp C."/>
            <person name="Cabau C."/>
            <person name="Louis A."/>
            <person name="Berthelot C."/>
            <person name="Parey E."/>
            <person name="Roest Crollius H."/>
            <person name="Montfort J."/>
            <person name="Robinson-Rechavi M."/>
            <person name="Bucao C."/>
            <person name="Bouchez O."/>
            <person name="Gislard M."/>
            <person name="Lluch J."/>
            <person name="Milhes M."/>
            <person name="Lampietro C."/>
            <person name="Lopez Roques C."/>
            <person name="Donnadieu C."/>
            <person name="Braasch I."/>
            <person name="Desvignes T."/>
            <person name="Postlethwait J."/>
            <person name="Bobe J."/>
            <person name="Wedekind C."/>
            <person name="Guiguen Y."/>
        </authorList>
    </citation>
    <scope>NUCLEOTIDE SEQUENCE [LARGE SCALE GENOMIC DNA]</scope>
    <source>
        <strain evidence="19">Cs_M1</strain>
        <tissue evidence="19">Blood</tissue>
    </source>
</reference>
<dbReference type="AlphaFoldDB" id="A0AAN8QVF9"/>
<dbReference type="GO" id="GO:0005874">
    <property type="term" value="C:microtubule"/>
    <property type="evidence" value="ECO:0007669"/>
    <property type="project" value="UniProtKB-KW"/>
</dbReference>
<evidence type="ECO:0000256" key="2">
    <source>
        <dbReference type="ARBA" id="ARBA00004141"/>
    </source>
</evidence>
<sequence length="564" mass="61479">MRECISIHIGQAGVQMGNACWELYCLEHGFQPDGRIHESSTASLADSSFGTFFSETGGGKYVPRAVFIDLEPTVVDEIRNGHYRQLYHPEQLISGKEDAANNYARGHYTIGKEIVESVLDRMRKMADQCTGLQGFLIFHSFGGGTGSGFGSLLMERLSVDYGKKSKLEFSVYPAPQVSTAVVEPYNSILTTHTTLEHSDCSFMVDNEAIFDICKRNLCVERPSYTNLNRLIAQIVSSITASLRFDGALNVDLTEFQTNLVPYPRIHFPLVTYAPIISAERAYHEQLSVPEITNACFEPANQMVKCDPRRGKYMACCLLYRGDVVPKDVNAAIAHIKTRKSIQFVDWCPTGFKVGINYQPPTVVPGGDLAKVQRAVCMLSNTTAIAEAWSRLDHKFDLMYAKRAFVHWYVGEGMEEGEFSEAREDMAALEKDYEERTDTEKTRGKMSQSEQQQDEVPAYLKDEPPADGNKDHPVPQPGMFSRVTGGLFSVTKGAVGATVGGVAWIGGKSFDLTKTAVTSVAAVPGIGVGLVKGGVCAVAGGVSAVGSAVASKVPIGGGKKKDKSD</sequence>
<dbReference type="Pfam" id="PF00091">
    <property type="entry name" value="Tubulin"/>
    <property type="match status" value="1"/>
</dbReference>
<feature type="compositionally biased region" description="Basic and acidic residues" evidence="16">
    <location>
        <begin position="459"/>
        <end position="471"/>
    </location>
</feature>
<evidence type="ECO:0000256" key="4">
    <source>
        <dbReference type="ARBA" id="ARBA00008411"/>
    </source>
</evidence>
<dbReference type="Gene3D" id="3.40.50.1440">
    <property type="entry name" value="Tubulin/FtsZ, GTPase domain"/>
    <property type="match status" value="1"/>
</dbReference>
<evidence type="ECO:0000256" key="16">
    <source>
        <dbReference type="SAM" id="MobiDB-lite"/>
    </source>
</evidence>
<dbReference type="SMART" id="SM00865">
    <property type="entry name" value="Tubulin_C"/>
    <property type="match status" value="1"/>
</dbReference>
<dbReference type="Gene3D" id="3.30.1330.20">
    <property type="entry name" value="Tubulin/FtsZ, C-terminal domain"/>
    <property type="match status" value="1"/>
</dbReference>
<dbReference type="EMBL" id="JAGTTL010000009">
    <property type="protein sequence ID" value="KAK6318050.1"/>
    <property type="molecule type" value="Genomic_DNA"/>
</dbReference>
<dbReference type="GO" id="GO:0007017">
    <property type="term" value="P:microtubule-based process"/>
    <property type="evidence" value="ECO:0007669"/>
    <property type="project" value="InterPro"/>
</dbReference>
<comment type="caution">
    <text evidence="19">The sequence shown here is derived from an EMBL/GenBank/DDBJ whole genome shotgun (WGS) entry which is preliminary data.</text>
</comment>
<dbReference type="InterPro" id="IPR028153">
    <property type="entry name" value="UPF0444"/>
</dbReference>
<comment type="subcellular location">
    <subcellularLocation>
        <location evidence="3">Cytoplasm</location>
        <location evidence="3">Cytoskeleton</location>
    </subcellularLocation>
    <subcellularLocation>
        <location evidence="2">Membrane</location>
        <topology evidence="2">Multi-pass membrane protein</topology>
    </subcellularLocation>
</comment>
<dbReference type="PROSITE" id="PS00227">
    <property type="entry name" value="TUBULIN"/>
    <property type="match status" value="1"/>
</dbReference>
<dbReference type="PANTHER" id="PTHR11588">
    <property type="entry name" value="TUBULIN"/>
    <property type="match status" value="1"/>
</dbReference>
<dbReference type="InterPro" id="IPR023123">
    <property type="entry name" value="Tubulin_C"/>
</dbReference>
<keyword evidence="11" id="KW-1133">Transmembrane helix</keyword>
<keyword evidence="20" id="KW-1185">Reference proteome</keyword>
<keyword evidence="8" id="KW-0493">Microtubule</keyword>
<evidence type="ECO:0000256" key="12">
    <source>
        <dbReference type="ARBA" id="ARBA00023134"/>
    </source>
</evidence>
<keyword evidence="13" id="KW-0472">Membrane</keyword>
<comment type="similarity">
    <text evidence="5">Belongs to the tubulin family.</text>
</comment>
<comment type="similarity">
    <text evidence="4">Belongs to the TMEM263 family.</text>
</comment>
<feature type="domain" description="Tubulin/FtsZ GTPase" evidence="17">
    <location>
        <begin position="49"/>
        <end position="246"/>
    </location>
</feature>
<evidence type="ECO:0000259" key="18">
    <source>
        <dbReference type="SMART" id="SM00865"/>
    </source>
</evidence>
<evidence type="ECO:0000259" key="17">
    <source>
        <dbReference type="SMART" id="SM00864"/>
    </source>
</evidence>
<evidence type="ECO:0000256" key="11">
    <source>
        <dbReference type="ARBA" id="ARBA00022989"/>
    </source>
</evidence>
<evidence type="ECO:0000256" key="15">
    <source>
        <dbReference type="ARBA" id="ARBA00049117"/>
    </source>
</evidence>
<dbReference type="Gene3D" id="1.10.287.600">
    <property type="entry name" value="Helix hairpin bin"/>
    <property type="match status" value="1"/>
</dbReference>
<evidence type="ECO:0000256" key="5">
    <source>
        <dbReference type="ARBA" id="ARBA00009636"/>
    </source>
</evidence>
<dbReference type="InterPro" id="IPR017975">
    <property type="entry name" value="Tubulin_CS"/>
</dbReference>
<evidence type="ECO:0008006" key="21">
    <source>
        <dbReference type="Google" id="ProtNLM"/>
    </source>
</evidence>
<keyword evidence="10" id="KW-0378">Hydrolase</keyword>
<name>A0AAN8QVF9_9TELE</name>
<dbReference type="InterPro" id="IPR018316">
    <property type="entry name" value="Tubulin/FtsZ_2-layer-sand-dom"/>
</dbReference>
<dbReference type="GO" id="GO:0016787">
    <property type="term" value="F:hydrolase activity"/>
    <property type="evidence" value="ECO:0007669"/>
    <property type="project" value="UniProtKB-KW"/>
</dbReference>
<keyword evidence="7" id="KW-0812">Transmembrane</keyword>
<dbReference type="Pfam" id="PF03953">
    <property type="entry name" value="Tubulin_C"/>
    <property type="match status" value="1"/>
</dbReference>
<dbReference type="InterPro" id="IPR000217">
    <property type="entry name" value="Tubulin"/>
</dbReference>
<feature type="region of interest" description="Disordered" evidence="16">
    <location>
        <begin position="433"/>
        <end position="471"/>
    </location>
</feature>
<dbReference type="SMART" id="SM00864">
    <property type="entry name" value="Tubulin"/>
    <property type="match status" value="1"/>
</dbReference>
<evidence type="ECO:0000256" key="6">
    <source>
        <dbReference type="ARBA" id="ARBA00022490"/>
    </source>
</evidence>
<dbReference type="Pfam" id="PF15475">
    <property type="entry name" value="UPF0444"/>
    <property type="match status" value="1"/>
</dbReference>
<dbReference type="InterPro" id="IPR002452">
    <property type="entry name" value="Alpha_tubulin"/>
</dbReference>
<dbReference type="InterPro" id="IPR003008">
    <property type="entry name" value="Tubulin_FtsZ_GTPase"/>
</dbReference>
<dbReference type="CDD" id="cd02186">
    <property type="entry name" value="alpha_tubulin"/>
    <property type="match status" value="1"/>
</dbReference>
<dbReference type="FunFam" id="3.30.1330.20:FF:000001">
    <property type="entry name" value="Tubulin alpha chain"/>
    <property type="match status" value="1"/>
</dbReference>
<evidence type="ECO:0000256" key="7">
    <source>
        <dbReference type="ARBA" id="ARBA00022692"/>
    </source>
</evidence>
<evidence type="ECO:0000313" key="20">
    <source>
        <dbReference type="Proteomes" id="UP001356427"/>
    </source>
</evidence>
<dbReference type="FunFam" id="1.10.287.600:FF:000005">
    <property type="entry name" value="Tubulin alpha chain"/>
    <property type="match status" value="1"/>
</dbReference>
<evidence type="ECO:0000256" key="10">
    <source>
        <dbReference type="ARBA" id="ARBA00022801"/>
    </source>
</evidence>
<proteinExistence type="inferred from homology"/>
<dbReference type="PRINTS" id="PR01161">
    <property type="entry name" value="TUBULIN"/>
</dbReference>
<gene>
    <name evidence="19" type="ORF">J4Q44_G00113410</name>
</gene>
<keyword evidence="12" id="KW-0342">GTP-binding</keyword>
<dbReference type="GO" id="GO:0005525">
    <property type="term" value="F:GTP binding"/>
    <property type="evidence" value="ECO:0007669"/>
    <property type="project" value="UniProtKB-KW"/>
</dbReference>
<evidence type="ECO:0000256" key="3">
    <source>
        <dbReference type="ARBA" id="ARBA00004245"/>
    </source>
</evidence>
<protein>
    <recommendedName>
        <fullName evidence="21">Tubulin alpha chain</fullName>
    </recommendedName>
</protein>
<keyword evidence="14" id="KW-0206">Cytoskeleton</keyword>
<dbReference type="SUPFAM" id="SSF55307">
    <property type="entry name" value="Tubulin C-terminal domain-like"/>
    <property type="match status" value="1"/>
</dbReference>
<evidence type="ECO:0000256" key="9">
    <source>
        <dbReference type="ARBA" id="ARBA00022741"/>
    </source>
</evidence>
<feature type="domain" description="Tubulin/FtsZ 2-layer sandwich" evidence="18">
    <location>
        <begin position="248"/>
        <end position="393"/>
    </location>
</feature>
<dbReference type="FunFam" id="3.40.50.1440:FF:000002">
    <property type="entry name" value="Tubulin alpha chain"/>
    <property type="match status" value="1"/>
</dbReference>
<evidence type="ECO:0000256" key="1">
    <source>
        <dbReference type="ARBA" id="ARBA00001946"/>
    </source>
</evidence>
<accession>A0AAN8QVF9</accession>
<keyword evidence="9" id="KW-0547">Nucleotide-binding</keyword>
<organism evidence="19 20">
    <name type="scientific">Coregonus suidteri</name>
    <dbReference type="NCBI Taxonomy" id="861788"/>
    <lineage>
        <taxon>Eukaryota</taxon>
        <taxon>Metazoa</taxon>
        <taxon>Chordata</taxon>
        <taxon>Craniata</taxon>
        <taxon>Vertebrata</taxon>
        <taxon>Euteleostomi</taxon>
        <taxon>Actinopterygii</taxon>
        <taxon>Neopterygii</taxon>
        <taxon>Teleostei</taxon>
        <taxon>Protacanthopterygii</taxon>
        <taxon>Salmoniformes</taxon>
        <taxon>Salmonidae</taxon>
        <taxon>Coregoninae</taxon>
        <taxon>Coregonus</taxon>
    </lineage>
</organism>